<dbReference type="Proteomes" id="UP000250235">
    <property type="component" value="Unassembled WGS sequence"/>
</dbReference>
<evidence type="ECO:0000313" key="3">
    <source>
        <dbReference type="Proteomes" id="UP000250235"/>
    </source>
</evidence>
<dbReference type="AlphaFoldDB" id="A0A2Z7ABA6"/>
<protein>
    <submittedName>
        <fullName evidence="2">Putative inactive receptor-like protein kinase</fullName>
    </submittedName>
</protein>
<keyword evidence="2" id="KW-0808">Transferase</keyword>
<reference evidence="2 3" key="1">
    <citation type="journal article" date="2015" name="Proc. Natl. Acad. Sci. U.S.A.">
        <title>The resurrection genome of Boea hygrometrica: A blueprint for survival of dehydration.</title>
        <authorList>
            <person name="Xiao L."/>
            <person name="Yang G."/>
            <person name="Zhang L."/>
            <person name="Yang X."/>
            <person name="Zhao S."/>
            <person name="Ji Z."/>
            <person name="Zhou Q."/>
            <person name="Hu M."/>
            <person name="Wang Y."/>
            <person name="Chen M."/>
            <person name="Xu Y."/>
            <person name="Jin H."/>
            <person name="Xiao X."/>
            <person name="Hu G."/>
            <person name="Bao F."/>
            <person name="Hu Y."/>
            <person name="Wan P."/>
            <person name="Li L."/>
            <person name="Deng X."/>
            <person name="Kuang T."/>
            <person name="Xiang C."/>
            <person name="Zhu J.K."/>
            <person name="Oliver M.J."/>
            <person name="He Y."/>
        </authorList>
    </citation>
    <scope>NUCLEOTIDE SEQUENCE [LARGE SCALE GENOMIC DNA]</scope>
    <source>
        <strain evidence="3">cv. XS01</strain>
    </source>
</reference>
<organism evidence="2 3">
    <name type="scientific">Dorcoceras hygrometricum</name>
    <dbReference type="NCBI Taxonomy" id="472368"/>
    <lineage>
        <taxon>Eukaryota</taxon>
        <taxon>Viridiplantae</taxon>
        <taxon>Streptophyta</taxon>
        <taxon>Embryophyta</taxon>
        <taxon>Tracheophyta</taxon>
        <taxon>Spermatophyta</taxon>
        <taxon>Magnoliopsida</taxon>
        <taxon>eudicotyledons</taxon>
        <taxon>Gunneridae</taxon>
        <taxon>Pentapetalae</taxon>
        <taxon>asterids</taxon>
        <taxon>lamiids</taxon>
        <taxon>Lamiales</taxon>
        <taxon>Gesneriaceae</taxon>
        <taxon>Didymocarpoideae</taxon>
        <taxon>Trichosporeae</taxon>
        <taxon>Loxocarpinae</taxon>
        <taxon>Dorcoceras</taxon>
    </lineage>
</organism>
<feature type="region of interest" description="Disordered" evidence="1">
    <location>
        <begin position="91"/>
        <end position="121"/>
    </location>
</feature>
<name>A0A2Z7ABA6_9LAMI</name>
<accession>A0A2Z7ABA6</accession>
<keyword evidence="2" id="KW-0675">Receptor</keyword>
<dbReference type="GO" id="GO:0016301">
    <property type="term" value="F:kinase activity"/>
    <property type="evidence" value="ECO:0007669"/>
    <property type="project" value="UniProtKB-KW"/>
</dbReference>
<sequence length="180" mass="20856">MAHNIKIQQLVWFINVDDSWINNGDSLFKKLRRVVRWSWNEEDQQLRRCARYGISCDDISLDVITISSWLSAVEEKQKRRSDVSQALRNPVASLGSRRKKRRSSEAWQTDARSSRSDEPAAKQLTTYEEFTKAGFQLLSSIQMAKTTRSLQKKRTQVLFPVGTLQDTFQTGRSCVQRVEI</sequence>
<keyword evidence="2" id="KW-0418">Kinase</keyword>
<evidence type="ECO:0000256" key="1">
    <source>
        <dbReference type="SAM" id="MobiDB-lite"/>
    </source>
</evidence>
<gene>
    <name evidence="2" type="ORF">F511_25411</name>
</gene>
<evidence type="ECO:0000313" key="2">
    <source>
        <dbReference type="EMBL" id="KZV18307.1"/>
    </source>
</evidence>
<proteinExistence type="predicted"/>
<dbReference type="EMBL" id="KV017478">
    <property type="protein sequence ID" value="KZV18307.1"/>
    <property type="molecule type" value="Genomic_DNA"/>
</dbReference>
<keyword evidence="3" id="KW-1185">Reference proteome</keyword>